<dbReference type="RefSeq" id="WP_013606662.1">
    <property type="nucleotide sequence ID" value="NC_015152.1"/>
</dbReference>
<proteinExistence type="predicted"/>
<evidence type="ECO:0000259" key="1">
    <source>
        <dbReference type="Pfam" id="PF09851"/>
    </source>
</evidence>
<dbReference type="Pfam" id="PF09851">
    <property type="entry name" value="SHOCT"/>
    <property type="match status" value="1"/>
</dbReference>
<protein>
    <recommendedName>
        <fullName evidence="1">SHOCT domain-containing protein</fullName>
    </recommendedName>
</protein>
<gene>
    <name evidence="2" type="ordered locus">SpiBuddy_0983</name>
</gene>
<dbReference type="KEGG" id="sbu:SpiBuddy_0983"/>
<name>F0RV88_SPHGB</name>
<organism evidence="2 3">
    <name type="scientific">Sphaerochaeta globosa (strain ATCC BAA-1886 / DSM 22777 / Buddy)</name>
    <name type="common">Spirochaeta sp. (strain Buddy)</name>
    <dbReference type="NCBI Taxonomy" id="158189"/>
    <lineage>
        <taxon>Bacteria</taxon>
        <taxon>Pseudomonadati</taxon>
        <taxon>Spirochaetota</taxon>
        <taxon>Spirochaetia</taxon>
        <taxon>Spirochaetales</taxon>
        <taxon>Sphaerochaetaceae</taxon>
        <taxon>Sphaerochaeta</taxon>
    </lineage>
</organism>
<dbReference type="InterPro" id="IPR018649">
    <property type="entry name" value="SHOCT"/>
</dbReference>
<dbReference type="OrthoDB" id="1123500at2"/>
<dbReference type="AlphaFoldDB" id="F0RV88"/>
<dbReference type="HOGENOM" id="CLU_159099_3_1_12"/>
<reference evidence="3" key="1">
    <citation type="submission" date="2011-02" db="EMBL/GenBank/DDBJ databases">
        <title>Complete sequence of Spirochaeta sp. Buddy.</title>
        <authorList>
            <person name="Lucas S."/>
            <person name="Copeland A."/>
            <person name="Lapidus A."/>
            <person name="Cheng J.-F."/>
            <person name="Goodwin L."/>
            <person name="Pitluck S."/>
            <person name="Zeytun A."/>
            <person name="Detter J.C."/>
            <person name="Han C."/>
            <person name="Tapia R."/>
            <person name="Land M."/>
            <person name="Hauser L."/>
            <person name="Kyrpides N."/>
            <person name="Ivanova N."/>
            <person name="Mikhailova N."/>
            <person name="Pagani I."/>
            <person name="Ritalahti K.M."/>
            <person name="Loeffler F.E."/>
            <person name="Woyke T."/>
        </authorList>
    </citation>
    <scope>NUCLEOTIDE SEQUENCE [LARGE SCALE GENOMIC DNA]</scope>
    <source>
        <strain evidence="3">ATCC BAA-1886 / DSM 22777 / Buddy</strain>
    </source>
</reference>
<dbReference type="EMBL" id="CP002541">
    <property type="protein sequence ID" value="ADY12810.1"/>
    <property type="molecule type" value="Genomic_DNA"/>
</dbReference>
<sequence length="57" mass="6881">MMLIFTVLILFAAYYFMKNRNSVVPVKQLTTLEILKRRYAMGEISREQYLVMLKEFE</sequence>
<keyword evidence="3" id="KW-1185">Reference proteome</keyword>
<evidence type="ECO:0000313" key="3">
    <source>
        <dbReference type="Proteomes" id="UP000008466"/>
    </source>
</evidence>
<dbReference type="STRING" id="158189.SpiBuddy_0983"/>
<dbReference type="Proteomes" id="UP000008466">
    <property type="component" value="Chromosome"/>
</dbReference>
<evidence type="ECO:0000313" key="2">
    <source>
        <dbReference type="EMBL" id="ADY12810.1"/>
    </source>
</evidence>
<accession>F0RV88</accession>
<feature type="domain" description="SHOCT" evidence="1">
    <location>
        <begin position="31"/>
        <end position="55"/>
    </location>
</feature>